<evidence type="ECO:0000313" key="2">
    <source>
        <dbReference type="Proteomes" id="UP000271098"/>
    </source>
</evidence>
<dbReference type="WBParaSite" id="GPUH_0002010601-mRNA-1">
    <property type="protein sequence ID" value="GPUH_0002010601-mRNA-1"/>
    <property type="gene ID" value="GPUH_0002010601"/>
</dbReference>
<keyword evidence="2" id="KW-1185">Reference proteome</keyword>
<dbReference type="Gene3D" id="3.40.50.300">
    <property type="entry name" value="P-loop containing nucleotide triphosphate hydrolases"/>
    <property type="match status" value="1"/>
</dbReference>
<proteinExistence type="predicted"/>
<evidence type="ECO:0000313" key="1">
    <source>
        <dbReference type="EMBL" id="VDN35262.1"/>
    </source>
</evidence>
<sequence length="105" mass="12196">MFQRQAHKKALSSCVVDEAADVARHFSKDQLRHLFELKADTTSDTHNSLKCSRCVNGIEYREPPESADTNSDLSDWYHAQKDMRKVPDQVRFLRIFIFVELVVNL</sequence>
<accession>A0A183EGJ0</accession>
<dbReference type="AlphaFoldDB" id="A0A183EGJ0"/>
<dbReference type="InterPro" id="IPR027417">
    <property type="entry name" value="P-loop_NTPase"/>
</dbReference>
<dbReference type="Proteomes" id="UP000271098">
    <property type="component" value="Unassembled WGS sequence"/>
</dbReference>
<reference evidence="1 2" key="2">
    <citation type="submission" date="2018-11" db="EMBL/GenBank/DDBJ databases">
        <authorList>
            <consortium name="Pathogen Informatics"/>
        </authorList>
    </citation>
    <scope>NUCLEOTIDE SEQUENCE [LARGE SCALE GENOMIC DNA]</scope>
</reference>
<protein>
    <submittedName>
        <fullName evidence="1 3">Uncharacterized protein</fullName>
    </submittedName>
</protein>
<dbReference type="OrthoDB" id="413460at2759"/>
<gene>
    <name evidence="1" type="ORF">GPUH_LOCUS20081</name>
</gene>
<reference evidence="3" key="1">
    <citation type="submission" date="2016-06" db="UniProtKB">
        <authorList>
            <consortium name="WormBaseParasite"/>
        </authorList>
    </citation>
    <scope>IDENTIFICATION</scope>
</reference>
<organism evidence="3">
    <name type="scientific">Gongylonema pulchrum</name>
    <dbReference type="NCBI Taxonomy" id="637853"/>
    <lineage>
        <taxon>Eukaryota</taxon>
        <taxon>Metazoa</taxon>
        <taxon>Ecdysozoa</taxon>
        <taxon>Nematoda</taxon>
        <taxon>Chromadorea</taxon>
        <taxon>Rhabditida</taxon>
        <taxon>Spirurina</taxon>
        <taxon>Spiruromorpha</taxon>
        <taxon>Spiruroidea</taxon>
        <taxon>Gongylonematidae</taxon>
        <taxon>Gongylonema</taxon>
    </lineage>
</organism>
<dbReference type="Gene3D" id="1.20.120.850">
    <property type="entry name" value="SWI2/SNF2 ATPases, N-terminal domain"/>
    <property type="match status" value="1"/>
</dbReference>
<dbReference type="SUPFAM" id="SSF52540">
    <property type="entry name" value="P-loop containing nucleoside triphosphate hydrolases"/>
    <property type="match status" value="1"/>
</dbReference>
<dbReference type="EMBL" id="UYRT01089723">
    <property type="protein sequence ID" value="VDN35262.1"/>
    <property type="molecule type" value="Genomic_DNA"/>
</dbReference>
<evidence type="ECO:0000313" key="3">
    <source>
        <dbReference type="WBParaSite" id="GPUH_0002010601-mRNA-1"/>
    </source>
</evidence>
<name>A0A183EGJ0_9BILA</name>